<evidence type="ECO:0000313" key="1">
    <source>
        <dbReference type="EMBL" id="EZF69637.1"/>
    </source>
</evidence>
<dbReference type="AlphaFoldDB" id="A0A022XG63"/>
<protein>
    <submittedName>
        <fullName evidence="1">Uncharacterized protein</fullName>
    </submittedName>
</protein>
<gene>
    <name evidence="1" type="ORF">H105_07933</name>
</gene>
<reference evidence="1 2" key="1">
    <citation type="submission" date="2014-02" db="EMBL/GenBank/DDBJ databases">
        <title>The Genome Sequence of Trichophyton rubrum (morphotype soudanense) CBS 452.61.</title>
        <authorList>
            <consortium name="The Broad Institute Genomics Platform"/>
            <person name="Cuomo C.A."/>
            <person name="White T.C."/>
            <person name="Graser Y."/>
            <person name="Martinez-Rossi N."/>
            <person name="Heitman J."/>
            <person name="Young S.K."/>
            <person name="Zeng Q."/>
            <person name="Gargeya S."/>
            <person name="Abouelleil A."/>
            <person name="Alvarado L."/>
            <person name="Chapman S.B."/>
            <person name="Gainer-Dewar J."/>
            <person name="Goldberg J."/>
            <person name="Griggs A."/>
            <person name="Gujja S."/>
            <person name="Hansen M."/>
            <person name="Howarth C."/>
            <person name="Imamovic A."/>
            <person name="Larimer J."/>
            <person name="Martinez D."/>
            <person name="Murphy C."/>
            <person name="Pearson M.D."/>
            <person name="Persinoti G."/>
            <person name="Poon T."/>
            <person name="Priest M."/>
            <person name="Roberts A.D."/>
            <person name="Saif S."/>
            <person name="Shea T.D."/>
            <person name="Sykes S.N."/>
            <person name="Wortman J."/>
            <person name="Nusbaum C."/>
            <person name="Birren B."/>
        </authorList>
    </citation>
    <scope>NUCLEOTIDE SEQUENCE [LARGE SCALE GENOMIC DNA]</scope>
    <source>
        <strain evidence="1 2">CBS 452.61</strain>
    </source>
</reference>
<evidence type="ECO:0000313" key="2">
    <source>
        <dbReference type="Proteomes" id="UP000023623"/>
    </source>
</evidence>
<dbReference type="EMBL" id="KK208928">
    <property type="protein sequence ID" value="EZF69637.1"/>
    <property type="molecule type" value="Genomic_DNA"/>
</dbReference>
<dbReference type="Proteomes" id="UP000023623">
    <property type="component" value="Unassembled WGS sequence"/>
</dbReference>
<keyword evidence="2" id="KW-1185">Reference proteome</keyword>
<organism evidence="1 2">
    <name type="scientific">Trichophyton soudanense CBS 452.61</name>
    <dbReference type="NCBI Taxonomy" id="1215331"/>
    <lineage>
        <taxon>Eukaryota</taxon>
        <taxon>Fungi</taxon>
        <taxon>Dikarya</taxon>
        <taxon>Ascomycota</taxon>
        <taxon>Pezizomycotina</taxon>
        <taxon>Eurotiomycetes</taxon>
        <taxon>Eurotiomycetidae</taxon>
        <taxon>Onygenales</taxon>
        <taxon>Arthrodermataceae</taxon>
        <taxon>Trichophyton</taxon>
    </lineage>
</organism>
<dbReference type="HOGENOM" id="CLU_1807616_0_0_1"/>
<sequence length="143" mass="15702">MGTAGMERKPLQKSASEKILPLAVWAHSAKFRVTHELSWETCIDDEMEVKLANILSQPGIKEKMANELARHFIIRVSGPISAYFGTSQGPAYVYPLRIHDQKSPTIAGIPLRVGECIQICRPTFVVTAGVDCLIILTVNAEAV</sequence>
<name>A0A022XG63_TRISD</name>
<proteinExistence type="predicted"/>
<accession>A0A022XG63</accession>